<feature type="region of interest" description="Disordered" evidence="1">
    <location>
        <begin position="1"/>
        <end position="21"/>
    </location>
</feature>
<protein>
    <recommendedName>
        <fullName evidence="3">Acyltransferase 3 domain-containing protein</fullName>
    </recommendedName>
</protein>
<reference evidence="4 5" key="1">
    <citation type="submission" date="2017-08" db="EMBL/GenBank/DDBJ databases">
        <title>Infants hospitalized years apart are colonized by the same room-sourced microbial strains.</title>
        <authorList>
            <person name="Brooks B."/>
            <person name="Olm M.R."/>
            <person name="Firek B.A."/>
            <person name="Baker R."/>
            <person name="Thomas B.C."/>
            <person name="Morowitz M.J."/>
            <person name="Banfield J.F."/>
        </authorList>
    </citation>
    <scope>NUCLEOTIDE SEQUENCE [LARGE SCALE GENOMIC DNA]</scope>
    <source>
        <strain evidence="4">S2_003_000_R2_4</strain>
    </source>
</reference>
<feature type="transmembrane region" description="Helical" evidence="2">
    <location>
        <begin position="273"/>
        <end position="305"/>
    </location>
</feature>
<feature type="transmembrane region" description="Helical" evidence="2">
    <location>
        <begin position="77"/>
        <end position="98"/>
    </location>
</feature>
<dbReference type="GO" id="GO:0000271">
    <property type="term" value="P:polysaccharide biosynthetic process"/>
    <property type="evidence" value="ECO:0007669"/>
    <property type="project" value="TreeGrafter"/>
</dbReference>
<feature type="transmembrane region" description="Helical" evidence="2">
    <location>
        <begin position="104"/>
        <end position="124"/>
    </location>
</feature>
<dbReference type="InterPro" id="IPR002656">
    <property type="entry name" value="Acyl_transf_3_dom"/>
</dbReference>
<feature type="transmembrane region" description="Helical" evidence="2">
    <location>
        <begin position="218"/>
        <end position="236"/>
    </location>
</feature>
<name>A0A2W5UWW7_9CAUL</name>
<dbReference type="AlphaFoldDB" id="A0A2W5UWW7"/>
<comment type="caution">
    <text evidence="4">The sequence shown here is derived from an EMBL/GenBank/DDBJ whole genome shotgun (WGS) entry which is preliminary data.</text>
</comment>
<proteinExistence type="predicted"/>
<sequence>MDRARHAESPEPASSRARNDADRIASAVQAASAVRASAPGADQSLRGVGRDGGLMAAIQQSSVAPARVSPGYRPFGIFRLMLAILVMVQHFGVVASPYVGRVLAVPATGNIAVLTFFVLSGFIITESAERFYPGRPGAFVTNRAIRILPPYLCAVLLSIGAHFLLYRTGQLALWPPLADLPHNLFFTPGSLFSNVIYPLPVVSNIVGEPDYRFIPYAWAVRVELLFYCVIAAALAATPFFKSFAKILGGLSIVMLLIYFLWRMGLAPSMTRMVVYFGLGVSMYFAVKGSAKATIIALIFGGLALFDYYDYDAAQRTEFFTSNPSHHRLAIVEYMLLVSCMGAIPLLAKCRPGSRLQKIDAKLGGLSYSLYLNQYVAIVIVNSVFINKGYWTLFLAVILAFVLAYVMNVIVEKNTEPLRTAIRGFKLEAA</sequence>
<gene>
    <name evidence="4" type="ORF">DI526_17220</name>
</gene>
<evidence type="ECO:0000256" key="1">
    <source>
        <dbReference type="SAM" id="MobiDB-lite"/>
    </source>
</evidence>
<keyword evidence="2" id="KW-1133">Transmembrane helix</keyword>
<feature type="transmembrane region" description="Helical" evidence="2">
    <location>
        <begin position="390"/>
        <end position="410"/>
    </location>
</feature>
<dbReference type="InterPro" id="IPR050879">
    <property type="entry name" value="Acyltransferase_3"/>
</dbReference>
<dbReference type="Proteomes" id="UP000249393">
    <property type="component" value="Unassembled WGS sequence"/>
</dbReference>
<organism evidence="4 5">
    <name type="scientific">Caulobacter segnis</name>
    <dbReference type="NCBI Taxonomy" id="88688"/>
    <lineage>
        <taxon>Bacteria</taxon>
        <taxon>Pseudomonadati</taxon>
        <taxon>Pseudomonadota</taxon>
        <taxon>Alphaproteobacteria</taxon>
        <taxon>Caulobacterales</taxon>
        <taxon>Caulobacteraceae</taxon>
        <taxon>Caulobacter</taxon>
    </lineage>
</organism>
<feature type="transmembrane region" description="Helical" evidence="2">
    <location>
        <begin position="185"/>
        <end position="206"/>
    </location>
</feature>
<feature type="transmembrane region" description="Helical" evidence="2">
    <location>
        <begin position="325"/>
        <end position="347"/>
    </location>
</feature>
<evidence type="ECO:0000259" key="3">
    <source>
        <dbReference type="Pfam" id="PF01757"/>
    </source>
</evidence>
<feature type="domain" description="Acyltransferase 3" evidence="3">
    <location>
        <begin position="78"/>
        <end position="405"/>
    </location>
</feature>
<evidence type="ECO:0000256" key="2">
    <source>
        <dbReference type="SAM" id="Phobius"/>
    </source>
</evidence>
<evidence type="ECO:0000313" key="4">
    <source>
        <dbReference type="EMBL" id="PZR32249.1"/>
    </source>
</evidence>
<accession>A0A2W5UWW7</accession>
<feature type="transmembrane region" description="Helical" evidence="2">
    <location>
        <begin position="145"/>
        <end position="165"/>
    </location>
</feature>
<feature type="transmembrane region" description="Helical" evidence="2">
    <location>
        <begin position="242"/>
        <end position="261"/>
    </location>
</feature>
<keyword evidence="2" id="KW-0812">Transmembrane</keyword>
<dbReference type="EMBL" id="QFQZ01000065">
    <property type="protein sequence ID" value="PZR32249.1"/>
    <property type="molecule type" value="Genomic_DNA"/>
</dbReference>
<dbReference type="Pfam" id="PF01757">
    <property type="entry name" value="Acyl_transf_3"/>
    <property type="match status" value="1"/>
</dbReference>
<dbReference type="GO" id="GO:0016020">
    <property type="term" value="C:membrane"/>
    <property type="evidence" value="ECO:0007669"/>
    <property type="project" value="TreeGrafter"/>
</dbReference>
<evidence type="ECO:0000313" key="5">
    <source>
        <dbReference type="Proteomes" id="UP000249393"/>
    </source>
</evidence>
<keyword evidence="2" id="KW-0472">Membrane</keyword>
<dbReference type="PANTHER" id="PTHR23028">
    <property type="entry name" value="ACETYLTRANSFERASE"/>
    <property type="match status" value="1"/>
</dbReference>
<dbReference type="PANTHER" id="PTHR23028:SF53">
    <property type="entry name" value="ACYL_TRANSF_3 DOMAIN-CONTAINING PROTEIN"/>
    <property type="match status" value="1"/>
</dbReference>
<dbReference type="GO" id="GO:0016747">
    <property type="term" value="F:acyltransferase activity, transferring groups other than amino-acyl groups"/>
    <property type="evidence" value="ECO:0007669"/>
    <property type="project" value="InterPro"/>
</dbReference>
<feature type="transmembrane region" description="Helical" evidence="2">
    <location>
        <begin position="367"/>
        <end position="384"/>
    </location>
</feature>